<dbReference type="AlphaFoldDB" id="F9DLI7"/>
<name>F9DLI7_9BACT</name>
<dbReference type="HOGENOM" id="CLU_3010535_0_0_10"/>
<organism evidence="1 2">
    <name type="scientific">Prevotella pallens ATCC 700821</name>
    <dbReference type="NCBI Taxonomy" id="997353"/>
    <lineage>
        <taxon>Bacteria</taxon>
        <taxon>Pseudomonadati</taxon>
        <taxon>Bacteroidota</taxon>
        <taxon>Bacteroidia</taxon>
        <taxon>Bacteroidales</taxon>
        <taxon>Prevotellaceae</taxon>
        <taxon>Prevotella</taxon>
    </lineage>
</organism>
<dbReference type="STRING" id="997353.HMPREF9144_2529"/>
<sequence length="56" mass="6843">MLNLNGYKICFLLIIYRNKDRNCFAENGKNYYFCARLTNIMRMNIKRNSMILPRLY</sequence>
<dbReference type="EMBL" id="AFPY01000126">
    <property type="protein sequence ID" value="EGQ12765.1"/>
    <property type="molecule type" value="Genomic_DNA"/>
</dbReference>
<reference evidence="1 2" key="1">
    <citation type="submission" date="2011-04" db="EMBL/GenBank/DDBJ databases">
        <authorList>
            <person name="Muzny D."/>
            <person name="Qin X."/>
            <person name="Deng J."/>
            <person name="Jiang H."/>
            <person name="Liu Y."/>
            <person name="Qu J."/>
            <person name="Song X.-Z."/>
            <person name="Zhang L."/>
            <person name="Thornton R."/>
            <person name="Coyle M."/>
            <person name="Francisco L."/>
            <person name="Jackson L."/>
            <person name="Javaid M."/>
            <person name="Korchina V."/>
            <person name="Kovar C."/>
            <person name="Mata R."/>
            <person name="Mathew T."/>
            <person name="Ngo R."/>
            <person name="Nguyen L."/>
            <person name="Nguyen N."/>
            <person name="Okwuonu G."/>
            <person name="Ongeri F."/>
            <person name="Pham C."/>
            <person name="Simmons D."/>
            <person name="Wilczek-Boney K."/>
            <person name="Hale W."/>
            <person name="Jakkamsetti A."/>
            <person name="Pham P."/>
            <person name="Ruth R."/>
            <person name="San Lucas F."/>
            <person name="Warren J."/>
            <person name="Zhang J."/>
            <person name="Zhao Z."/>
            <person name="Zhou C."/>
            <person name="Zhu D."/>
            <person name="Lee S."/>
            <person name="Bess C."/>
            <person name="Blankenburg K."/>
            <person name="Forbes L."/>
            <person name="Fu Q."/>
            <person name="Gubbala S."/>
            <person name="Hirani K."/>
            <person name="Jayaseelan J.C."/>
            <person name="Lara F."/>
            <person name="Munidasa M."/>
            <person name="Palculict T."/>
            <person name="Patil S."/>
            <person name="Pu L.-L."/>
            <person name="Saada N."/>
            <person name="Tang L."/>
            <person name="Weissenberger G."/>
            <person name="Zhu Y."/>
            <person name="Hemphill L."/>
            <person name="Shang Y."/>
            <person name="Youmans B."/>
            <person name="Ayvaz T."/>
            <person name="Ross M."/>
            <person name="Santibanez J."/>
            <person name="Aqrawi P."/>
            <person name="Gross S."/>
            <person name="Joshi V."/>
            <person name="Fowler G."/>
            <person name="Nazareth L."/>
            <person name="Reid J."/>
            <person name="Worley K."/>
            <person name="Petrosino J."/>
            <person name="Highlander S."/>
            <person name="Gibbs R."/>
        </authorList>
    </citation>
    <scope>NUCLEOTIDE SEQUENCE [LARGE SCALE GENOMIC DNA]</scope>
    <source>
        <strain evidence="1 2">ATCC 700821</strain>
    </source>
</reference>
<evidence type="ECO:0000313" key="2">
    <source>
        <dbReference type="Proteomes" id="UP000004123"/>
    </source>
</evidence>
<accession>F9DLI7</accession>
<comment type="caution">
    <text evidence="1">The sequence shown here is derived from an EMBL/GenBank/DDBJ whole genome shotgun (WGS) entry which is preliminary data.</text>
</comment>
<proteinExistence type="predicted"/>
<protein>
    <submittedName>
        <fullName evidence="1">Uncharacterized protein</fullName>
    </submittedName>
</protein>
<gene>
    <name evidence="1" type="ORF">HMPREF9144_2529</name>
</gene>
<dbReference type="Proteomes" id="UP000004123">
    <property type="component" value="Unassembled WGS sequence"/>
</dbReference>
<evidence type="ECO:0000313" key="1">
    <source>
        <dbReference type="EMBL" id="EGQ12765.1"/>
    </source>
</evidence>